<feature type="non-terminal residue" evidence="2">
    <location>
        <position position="68"/>
    </location>
</feature>
<feature type="compositionally biased region" description="Basic and acidic residues" evidence="1">
    <location>
        <begin position="31"/>
        <end position="52"/>
    </location>
</feature>
<feature type="region of interest" description="Disordered" evidence="1">
    <location>
        <begin position="31"/>
        <end position="68"/>
    </location>
</feature>
<comment type="caution">
    <text evidence="2">The sequence shown here is derived from an EMBL/GenBank/DDBJ whole genome shotgun (WGS) entry which is preliminary data.</text>
</comment>
<name>A0A0V0YZA5_TRIBR</name>
<dbReference type="AlphaFoldDB" id="A0A0V0YZA5"/>
<dbReference type="Proteomes" id="UP000054653">
    <property type="component" value="Unassembled WGS sequence"/>
</dbReference>
<organism evidence="2 3">
    <name type="scientific">Trichinella britovi</name>
    <name type="common">Parasitic roundworm</name>
    <dbReference type="NCBI Taxonomy" id="45882"/>
    <lineage>
        <taxon>Eukaryota</taxon>
        <taxon>Metazoa</taxon>
        <taxon>Ecdysozoa</taxon>
        <taxon>Nematoda</taxon>
        <taxon>Enoplea</taxon>
        <taxon>Dorylaimia</taxon>
        <taxon>Trichinellida</taxon>
        <taxon>Trichinellidae</taxon>
        <taxon>Trichinella</taxon>
    </lineage>
</organism>
<sequence>LSLTFWSSEPECEGQRPVDSLWIVYGAERDGEGKLDSRGEEDPNRMSDESEKAVVIQGKLSLSRSSSN</sequence>
<evidence type="ECO:0000256" key="1">
    <source>
        <dbReference type="SAM" id="MobiDB-lite"/>
    </source>
</evidence>
<feature type="non-terminal residue" evidence="2">
    <location>
        <position position="1"/>
    </location>
</feature>
<evidence type="ECO:0000313" key="2">
    <source>
        <dbReference type="EMBL" id="KRY05639.1"/>
    </source>
</evidence>
<gene>
    <name evidence="2" type="ORF">T03_10648</name>
</gene>
<protein>
    <submittedName>
        <fullName evidence="2">Uncharacterized protein</fullName>
    </submittedName>
</protein>
<proteinExistence type="predicted"/>
<accession>A0A0V0YZA5</accession>
<keyword evidence="3" id="KW-1185">Reference proteome</keyword>
<dbReference type="EMBL" id="JYDI01004879">
    <property type="protein sequence ID" value="KRY05639.1"/>
    <property type="molecule type" value="Genomic_DNA"/>
</dbReference>
<evidence type="ECO:0000313" key="3">
    <source>
        <dbReference type="Proteomes" id="UP000054653"/>
    </source>
</evidence>
<reference evidence="2 3" key="1">
    <citation type="submission" date="2015-01" db="EMBL/GenBank/DDBJ databases">
        <title>Evolution of Trichinella species and genotypes.</title>
        <authorList>
            <person name="Korhonen P.K."/>
            <person name="Edoardo P."/>
            <person name="Giuseppe L.R."/>
            <person name="Gasser R.B."/>
        </authorList>
    </citation>
    <scope>NUCLEOTIDE SEQUENCE [LARGE SCALE GENOMIC DNA]</scope>
    <source>
        <strain evidence="2">ISS120</strain>
    </source>
</reference>